<dbReference type="AlphaFoldDB" id="X1AHM1"/>
<evidence type="ECO:0000313" key="1">
    <source>
        <dbReference type="EMBL" id="GAG59516.1"/>
    </source>
</evidence>
<comment type="caution">
    <text evidence="1">The sequence shown here is derived from an EMBL/GenBank/DDBJ whole genome shotgun (WGS) entry which is preliminary data.</text>
</comment>
<reference evidence="1" key="1">
    <citation type="journal article" date="2014" name="Front. Microbiol.">
        <title>High frequency of phylogenetically diverse reductive dehalogenase-homologous genes in deep subseafloor sedimentary metagenomes.</title>
        <authorList>
            <person name="Kawai M."/>
            <person name="Futagami T."/>
            <person name="Toyoda A."/>
            <person name="Takaki Y."/>
            <person name="Nishi S."/>
            <person name="Hori S."/>
            <person name="Arai W."/>
            <person name="Tsubouchi T."/>
            <person name="Morono Y."/>
            <person name="Uchiyama I."/>
            <person name="Ito T."/>
            <person name="Fujiyama A."/>
            <person name="Inagaki F."/>
            <person name="Takami H."/>
        </authorList>
    </citation>
    <scope>NUCLEOTIDE SEQUENCE</scope>
    <source>
        <strain evidence="1">Expedition CK06-06</strain>
    </source>
</reference>
<dbReference type="EMBL" id="BART01006210">
    <property type="protein sequence ID" value="GAG59516.1"/>
    <property type="molecule type" value="Genomic_DNA"/>
</dbReference>
<sequence length="259" mass="26597">MSYAPGSDFYAEVAKGNVPGHSLIHKFGHYDSVGTSFVPLCSGGIYRTPQVAGATALRIKAGDVADDAAGVGAREVTIQGLDETGALVTEAVATAGVSASANTSATFIRFFRAWVSASGTYASQTAGSHAADIVIENAAGSEDWGTIEFAPFPKAQTEIGAYSVAIGVTAYLLSATVFSDTSKTTTVIFFQRTNILQTAAPYDGMRIVFDATVEGGATENKPKAPQGPFAGPCDLGFMGAVGVGSAGVTIDFELLLVED</sequence>
<organism evidence="1">
    <name type="scientific">marine sediment metagenome</name>
    <dbReference type="NCBI Taxonomy" id="412755"/>
    <lineage>
        <taxon>unclassified sequences</taxon>
        <taxon>metagenomes</taxon>
        <taxon>ecological metagenomes</taxon>
    </lineage>
</organism>
<protein>
    <submittedName>
        <fullName evidence="1">Uncharacterized protein</fullName>
    </submittedName>
</protein>
<proteinExistence type="predicted"/>
<accession>X1AHM1</accession>
<name>X1AHM1_9ZZZZ</name>
<gene>
    <name evidence="1" type="ORF">S01H4_14147</name>
</gene>